<comment type="caution">
    <text evidence="1">The sequence shown here is derived from an EMBL/GenBank/DDBJ whole genome shotgun (WGS) entry which is preliminary data.</text>
</comment>
<sequence>MQIVRVNAPDARGTTPTSMSTVMMSVGDENDLFKLLEVRPVDAPKEVLLEMKKDAQVVTLAKGQVFERIDGYIANLRYDAENRNFNNVRELSTITLLGETNKVVTLTSNELVLLNPATALKTTLKYNAAP</sequence>
<name>A0A645H322_9ZZZZ</name>
<proteinExistence type="predicted"/>
<organism evidence="1">
    <name type="scientific">bioreactor metagenome</name>
    <dbReference type="NCBI Taxonomy" id="1076179"/>
    <lineage>
        <taxon>unclassified sequences</taxon>
        <taxon>metagenomes</taxon>
        <taxon>ecological metagenomes</taxon>
    </lineage>
</organism>
<gene>
    <name evidence="1" type="ORF">SDC9_180192</name>
</gene>
<accession>A0A645H322</accession>
<dbReference type="EMBL" id="VSSQ01084871">
    <property type="protein sequence ID" value="MPN32712.1"/>
    <property type="molecule type" value="Genomic_DNA"/>
</dbReference>
<evidence type="ECO:0000313" key="1">
    <source>
        <dbReference type="EMBL" id="MPN32712.1"/>
    </source>
</evidence>
<protein>
    <submittedName>
        <fullName evidence="1">Uncharacterized protein</fullName>
    </submittedName>
</protein>
<reference evidence="1" key="1">
    <citation type="submission" date="2019-08" db="EMBL/GenBank/DDBJ databases">
        <authorList>
            <person name="Kucharzyk K."/>
            <person name="Murdoch R.W."/>
            <person name="Higgins S."/>
            <person name="Loffler F."/>
        </authorList>
    </citation>
    <scope>NUCLEOTIDE SEQUENCE</scope>
</reference>
<dbReference type="AlphaFoldDB" id="A0A645H322"/>